<name>A0A8S5PRJ2_9CAUD</name>
<protein>
    <submittedName>
        <fullName evidence="1">Uncharacterized protein</fullName>
    </submittedName>
</protein>
<accession>A0A8S5PRJ2</accession>
<reference evidence="1" key="1">
    <citation type="journal article" date="2021" name="Proc. Natl. Acad. Sci. U.S.A.">
        <title>A Catalog of Tens of Thousands of Viruses from Human Metagenomes Reveals Hidden Associations with Chronic Diseases.</title>
        <authorList>
            <person name="Tisza M.J."/>
            <person name="Buck C.B."/>
        </authorList>
    </citation>
    <scope>NUCLEOTIDE SEQUENCE</scope>
    <source>
        <strain evidence="1">Ct96x5</strain>
    </source>
</reference>
<proteinExistence type="predicted"/>
<organism evidence="1">
    <name type="scientific">Siphoviridae sp. ct96x5</name>
    <dbReference type="NCBI Taxonomy" id="2825367"/>
    <lineage>
        <taxon>Viruses</taxon>
        <taxon>Duplodnaviria</taxon>
        <taxon>Heunggongvirae</taxon>
        <taxon>Uroviricota</taxon>
        <taxon>Caudoviricetes</taxon>
    </lineage>
</organism>
<evidence type="ECO:0000313" key="1">
    <source>
        <dbReference type="EMBL" id="DAE09490.1"/>
    </source>
</evidence>
<sequence length="175" mass="19992">MMLRVQTILLESGRCLDIIYKCRVKERFISDASHSDLTHLLIRELAHFADKLILIQGRDFLAVDDTVTAQEGTDILFKKDMDRRLLVGLGCHSHALDRWTIAIAFVIAGNDKRAHATLLMADGIGNIDQPYLPNLRLDTRIITDKTSVFNHSYYLHPVFLLYLYYNTTSRGKSRG</sequence>
<dbReference type="EMBL" id="BK015488">
    <property type="protein sequence ID" value="DAE09490.1"/>
    <property type="molecule type" value="Genomic_DNA"/>
</dbReference>